<name>A0A9Q3ILA5_9BASI</name>
<dbReference type="AlphaFoldDB" id="A0A9Q3ILA5"/>
<reference evidence="1" key="1">
    <citation type="submission" date="2021-03" db="EMBL/GenBank/DDBJ databases">
        <title>Draft genome sequence of rust myrtle Austropuccinia psidii MF-1, a brazilian biotype.</title>
        <authorList>
            <person name="Quecine M.C."/>
            <person name="Pachon D.M.R."/>
            <person name="Bonatelli M.L."/>
            <person name="Correr F.H."/>
            <person name="Franceschini L.M."/>
            <person name="Leite T.F."/>
            <person name="Margarido G.R.A."/>
            <person name="Almeida C.A."/>
            <person name="Ferrarezi J.A."/>
            <person name="Labate C.A."/>
        </authorList>
    </citation>
    <scope>NUCLEOTIDE SEQUENCE</scope>
    <source>
        <strain evidence="1">MF-1</strain>
    </source>
</reference>
<sequence length="114" mass="12769">MTHTLTYHSIQNAQLCHHHVGRGIGPYAPAPARAHPHAYASAAAWAPAHAYANATALHPRYCAVGSTSFIRKMTIPWRWSPFMDDLAKSNPWPLHQEWLKDPFDVCVWKQAGCV</sequence>
<evidence type="ECO:0000313" key="1">
    <source>
        <dbReference type="EMBL" id="MBW0543039.1"/>
    </source>
</evidence>
<organism evidence="1 2">
    <name type="scientific">Austropuccinia psidii MF-1</name>
    <dbReference type="NCBI Taxonomy" id="1389203"/>
    <lineage>
        <taxon>Eukaryota</taxon>
        <taxon>Fungi</taxon>
        <taxon>Dikarya</taxon>
        <taxon>Basidiomycota</taxon>
        <taxon>Pucciniomycotina</taxon>
        <taxon>Pucciniomycetes</taxon>
        <taxon>Pucciniales</taxon>
        <taxon>Sphaerophragmiaceae</taxon>
        <taxon>Austropuccinia</taxon>
    </lineage>
</organism>
<comment type="caution">
    <text evidence="1">The sequence shown here is derived from an EMBL/GenBank/DDBJ whole genome shotgun (WGS) entry which is preliminary data.</text>
</comment>
<accession>A0A9Q3ILA5</accession>
<dbReference type="Proteomes" id="UP000765509">
    <property type="component" value="Unassembled WGS sequence"/>
</dbReference>
<gene>
    <name evidence="1" type="ORF">O181_082754</name>
</gene>
<protein>
    <submittedName>
        <fullName evidence="1">Uncharacterized protein</fullName>
    </submittedName>
</protein>
<proteinExistence type="predicted"/>
<evidence type="ECO:0000313" key="2">
    <source>
        <dbReference type="Proteomes" id="UP000765509"/>
    </source>
</evidence>
<keyword evidence="2" id="KW-1185">Reference proteome</keyword>
<dbReference type="EMBL" id="AVOT02047771">
    <property type="protein sequence ID" value="MBW0543039.1"/>
    <property type="molecule type" value="Genomic_DNA"/>
</dbReference>